<accession>A0AAQ3TG92</accession>
<feature type="compositionally biased region" description="Polar residues" evidence="2">
    <location>
        <begin position="264"/>
        <end position="273"/>
    </location>
</feature>
<feature type="region of interest" description="Disordered" evidence="2">
    <location>
        <begin position="535"/>
        <end position="560"/>
    </location>
</feature>
<keyword evidence="1" id="KW-0175">Coiled coil</keyword>
<evidence type="ECO:0000313" key="3">
    <source>
        <dbReference type="EMBL" id="WVZ72526.1"/>
    </source>
</evidence>
<dbReference type="PANTHER" id="PTHR33427">
    <property type="entry name" value="HNH ENDONUCLEASE"/>
    <property type="match status" value="1"/>
</dbReference>
<feature type="compositionally biased region" description="Acidic residues" evidence="2">
    <location>
        <begin position="669"/>
        <end position="678"/>
    </location>
</feature>
<sequence length="823" mass="93385">MAAAAFTEEEKAVDDALGYPKAYARLCRGGAGAVGLPYAHGPPHAFLPYVLQPHEALRAKDLNEVFPVTDAEAPPTANPRGFANLLWKQLDHLGNAGFDPALFRVDPYGNVLYLHADSASPLAWDVDHWFPCARGGKTVPSNLRIVQWQVCMKKQNKLEFLMPWWDLQLGVSVNQFLSIFASKNSDFRNRAFAFLFADGSSEELSSLQVVEAHAFPQHFSEMKRKVGLAPAAIVSSKSSENSVLKSLDANRPLRPSYPLIGHGPNSTKENSNPDADGYISNPYLSIAMARDSLRQREEAKKKQAELTELENEANELKQKNEEERVAIQGLEALLIKRRRRVEKCRRLAEAQSNYKAVLEKMIRDAMHQSVVYKEQLRLNQAATSTLMARLEAQRAMCDSSETELRKKYQQRDDLERQIKPERKRYRVDDGLLEERHNDSVKYLSARRLRNSPLKQELRVFLEEDQMNSEAYISPGEEDIGEGTSTRTSAFGNARNEQFKVINFPRRFLSTDQNTVDTERGRTLVREKLEELAIKERRRSRRRERKENMTSRGTGGTPMRLRDDKAKVGIQKFYDSETEKCHASETVSVPRTSSLPPSPPYRAIGLYGTPRYPTNQSMLLQKSEALHHRGVGRPEDDENINGVGKGNVDKWLHMLMDNQQEGPDAYNPSDELDNDEENALDERNPSDELDNDEENALDEQQVHRRIDEESCRNEITECSDEIVEVESEIASDQGTARCRNSFGIKEREEKKIWFPRSDSSRGFRSLPSSPSKILGMRRGVECIGRKPKVAGDDDCRYGYEDSVPTSSSKFLSRCKQAIKKAVNK</sequence>
<protein>
    <recommendedName>
        <fullName evidence="5">Trichohyalin</fullName>
    </recommendedName>
</protein>
<dbReference type="AlphaFoldDB" id="A0AAQ3TG92"/>
<evidence type="ECO:0000256" key="2">
    <source>
        <dbReference type="SAM" id="MobiDB-lite"/>
    </source>
</evidence>
<dbReference type="PANTHER" id="PTHR33427:SF2">
    <property type="entry name" value="TRICHOHYALIN"/>
    <property type="match status" value="1"/>
</dbReference>
<name>A0AAQ3TG92_PASNO</name>
<evidence type="ECO:0000256" key="1">
    <source>
        <dbReference type="SAM" id="Coils"/>
    </source>
</evidence>
<gene>
    <name evidence="3" type="ORF">U9M48_020967</name>
</gene>
<dbReference type="EMBL" id="CP144748">
    <property type="protein sequence ID" value="WVZ72526.1"/>
    <property type="molecule type" value="Genomic_DNA"/>
</dbReference>
<feature type="compositionally biased region" description="Acidic residues" evidence="2">
    <location>
        <begin position="686"/>
        <end position="696"/>
    </location>
</feature>
<dbReference type="Proteomes" id="UP001341281">
    <property type="component" value="Chromosome 04"/>
</dbReference>
<organism evidence="3 4">
    <name type="scientific">Paspalum notatum var. saurae</name>
    <dbReference type="NCBI Taxonomy" id="547442"/>
    <lineage>
        <taxon>Eukaryota</taxon>
        <taxon>Viridiplantae</taxon>
        <taxon>Streptophyta</taxon>
        <taxon>Embryophyta</taxon>
        <taxon>Tracheophyta</taxon>
        <taxon>Spermatophyta</taxon>
        <taxon>Magnoliopsida</taxon>
        <taxon>Liliopsida</taxon>
        <taxon>Poales</taxon>
        <taxon>Poaceae</taxon>
        <taxon>PACMAD clade</taxon>
        <taxon>Panicoideae</taxon>
        <taxon>Andropogonodae</taxon>
        <taxon>Paspaleae</taxon>
        <taxon>Paspalinae</taxon>
        <taxon>Paspalum</taxon>
    </lineage>
</organism>
<feature type="region of interest" description="Disordered" evidence="2">
    <location>
        <begin position="255"/>
        <end position="274"/>
    </location>
</feature>
<keyword evidence="4" id="KW-1185">Reference proteome</keyword>
<feature type="coiled-coil region" evidence="1">
    <location>
        <begin position="289"/>
        <end position="333"/>
    </location>
</feature>
<reference evidence="3 4" key="1">
    <citation type="submission" date="2024-02" db="EMBL/GenBank/DDBJ databases">
        <title>High-quality chromosome-scale genome assembly of Pensacola bahiagrass (Paspalum notatum Flugge var. saurae).</title>
        <authorList>
            <person name="Vega J.M."/>
            <person name="Podio M."/>
            <person name="Orjuela J."/>
            <person name="Siena L.A."/>
            <person name="Pessino S.C."/>
            <person name="Combes M.C."/>
            <person name="Mariac C."/>
            <person name="Albertini E."/>
            <person name="Pupilli F."/>
            <person name="Ortiz J.P.A."/>
            <person name="Leblanc O."/>
        </authorList>
    </citation>
    <scope>NUCLEOTIDE SEQUENCE [LARGE SCALE GENOMIC DNA]</scope>
    <source>
        <strain evidence="3">R1</strain>
        <tissue evidence="3">Leaf</tissue>
    </source>
</reference>
<evidence type="ECO:0008006" key="5">
    <source>
        <dbReference type="Google" id="ProtNLM"/>
    </source>
</evidence>
<proteinExistence type="predicted"/>
<evidence type="ECO:0000313" key="4">
    <source>
        <dbReference type="Proteomes" id="UP001341281"/>
    </source>
</evidence>
<feature type="region of interest" description="Disordered" evidence="2">
    <location>
        <begin position="658"/>
        <end position="704"/>
    </location>
</feature>